<comment type="caution">
    <text evidence="2">The sequence shown here is derived from an EMBL/GenBank/DDBJ whole genome shotgun (WGS) entry which is preliminary data.</text>
</comment>
<reference evidence="2" key="1">
    <citation type="journal article" date="2022" name="bioRxiv">
        <title>Sequencing and chromosome-scale assembly of the giantPleurodeles waltlgenome.</title>
        <authorList>
            <person name="Brown T."/>
            <person name="Elewa A."/>
            <person name="Iarovenko S."/>
            <person name="Subramanian E."/>
            <person name="Araus A.J."/>
            <person name="Petzold A."/>
            <person name="Susuki M."/>
            <person name="Suzuki K.-i.T."/>
            <person name="Hayashi T."/>
            <person name="Toyoda A."/>
            <person name="Oliveira C."/>
            <person name="Osipova E."/>
            <person name="Leigh N.D."/>
            <person name="Simon A."/>
            <person name="Yun M.H."/>
        </authorList>
    </citation>
    <scope>NUCLEOTIDE SEQUENCE</scope>
    <source>
        <strain evidence="2">20211129_DDA</strain>
        <tissue evidence="2">Liver</tissue>
    </source>
</reference>
<feature type="compositionally biased region" description="Low complexity" evidence="1">
    <location>
        <begin position="150"/>
        <end position="168"/>
    </location>
</feature>
<keyword evidence="3" id="KW-1185">Reference proteome</keyword>
<protein>
    <submittedName>
        <fullName evidence="2">Uncharacterized protein</fullName>
    </submittedName>
</protein>
<dbReference type="EMBL" id="JANPWB010000010">
    <property type="protein sequence ID" value="KAJ1143067.1"/>
    <property type="molecule type" value="Genomic_DNA"/>
</dbReference>
<proteinExistence type="predicted"/>
<evidence type="ECO:0000313" key="3">
    <source>
        <dbReference type="Proteomes" id="UP001066276"/>
    </source>
</evidence>
<feature type="compositionally biased region" description="Low complexity" evidence="1">
    <location>
        <begin position="68"/>
        <end position="77"/>
    </location>
</feature>
<accession>A0AAV7QRD8</accession>
<feature type="compositionally biased region" description="Basic and acidic residues" evidence="1">
    <location>
        <begin position="43"/>
        <end position="54"/>
    </location>
</feature>
<evidence type="ECO:0000313" key="2">
    <source>
        <dbReference type="EMBL" id="KAJ1143067.1"/>
    </source>
</evidence>
<dbReference type="AlphaFoldDB" id="A0AAV7QRD8"/>
<dbReference type="Proteomes" id="UP001066276">
    <property type="component" value="Chromosome 6"/>
</dbReference>
<evidence type="ECO:0000256" key="1">
    <source>
        <dbReference type="SAM" id="MobiDB-lite"/>
    </source>
</evidence>
<feature type="region of interest" description="Disordered" evidence="1">
    <location>
        <begin position="21"/>
        <end position="202"/>
    </location>
</feature>
<name>A0AAV7QRD8_PLEWA</name>
<gene>
    <name evidence="2" type="ORF">NDU88_009379</name>
</gene>
<sequence>MRPAIIAWILLTKQPKCYRRQPLRGAGERPSSGTLFLSSARRPWLDPRSPDRQKGSSAVTAGQGAAVRLLSPTSRLSPSPPGLRRSHSRQQSKWGEPPQPGISSWLVRGAPSTRYAHASRPQRCPAAEHSGAPLSRTAQGPVHALAAPTGLLPESHEGGLLLPEESGGSPPPLRQPAVPAEPRGSNHSLLPGPPHLGGALLA</sequence>
<organism evidence="2 3">
    <name type="scientific">Pleurodeles waltl</name>
    <name type="common">Iberian ribbed newt</name>
    <dbReference type="NCBI Taxonomy" id="8319"/>
    <lineage>
        <taxon>Eukaryota</taxon>
        <taxon>Metazoa</taxon>
        <taxon>Chordata</taxon>
        <taxon>Craniata</taxon>
        <taxon>Vertebrata</taxon>
        <taxon>Euteleostomi</taxon>
        <taxon>Amphibia</taxon>
        <taxon>Batrachia</taxon>
        <taxon>Caudata</taxon>
        <taxon>Salamandroidea</taxon>
        <taxon>Salamandridae</taxon>
        <taxon>Pleurodelinae</taxon>
        <taxon>Pleurodeles</taxon>
    </lineage>
</organism>